<keyword evidence="3" id="KW-1185">Reference proteome</keyword>
<gene>
    <name evidence="2" type="ORF">Syun_017049</name>
</gene>
<dbReference type="Proteomes" id="UP001420932">
    <property type="component" value="Unassembled WGS sequence"/>
</dbReference>
<proteinExistence type="predicted"/>
<protein>
    <submittedName>
        <fullName evidence="2">Uncharacterized protein</fullName>
    </submittedName>
</protein>
<evidence type="ECO:0000313" key="3">
    <source>
        <dbReference type="Proteomes" id="UP001420932"/>
    </source>
</evidence>
<dbReference type="AlphaFoldDB" id="A0AAP0J8J5"/>
<evidence type="ECO:0000313" key="2">
    <source>
        <dbReference type="EMBL" id="KAK9128252.1"/>
    </source>
</evidence>
<feature type="compositionally biased region" description="Basic and acidic residues" evidence="1">
    <location>
        <begin position="47"/>
        <end position="67"/>
    </location>
</feature>
<sequence length="73" mass="8019">MGWQRQQRGEGGGRQWIGSDSSDETGDDNGLAATTAMRRGTTTAPARRGERQRLRPERDGSEERGGADVEEEK</sequence>
<dbReference type="EMBL" id="JBBNAF010000007">
    <property type="protein sequence ID" value="KAK9128252.1"/>
    <property type="molecule type" value="Genomic_DNA"/>
</dbReference>
<reference evidence="2 3" key="1">
    <citation type="submission" date="2024-01" db="EMBL/GenBank/DDBJ databases">
        <title>Genome assemblies of Stephania.</title>
        <authorList>
            <person name="Yang L."/>
        </authorList>
    </citation>
    <scope>NUCLEOTIDE SEQUENCE [LARGE SCALE GENOMIC DNA]</scope>
    <source>
        <strain evidence="2">YNDBR</strain>
        <tissue evidence="2">Leaf</tissue>
    </source>
</reference>
<feature type="region of interest" description="Disordered" evidence="1">
    <location>
        <begin position="1"/>
        <end position="73"/>
    </location>
</feature>
<feature type="compositionally biased region" description="Low complexity" evidence="1">
    <location>
        <begin position="32"/>
        <end position="46"/>
    </location>
</feature>
<accession>A0AAP0J8J5</accession>
<name>A0AAP0J8J5_9MAGN</name>
<evidence type="ECO:0000256" key="1">
    <source>
        <dbReference type="SAM" id="MobiDB-lite"/>
    </source>
</evidence>
<organism evidence="2 3">
    <name type="scientific">Stephania yunnanensis</name>
    <dbReference type="NCBI Taxonomy" id="152371"/>
    <lineage>
        <taxon>Eukaryota</taxon>
        <taxon>Viridiplantae</taxon>
        <taxon>Streptophyta</taxon>
        <taxon>Embryophyta</taxon>
        <taxon>Tracheophyta</taxon>
        <taxon>Spermatophyta</taxon>
        <taxon>Magnoliopsida</taxon>
        <taxon>Ranunculales</taxon>
        <taxon>Menispermaceae</taxon>
        <taxon>Menispermoideae</taxon>
        <taxon>Cissampelideae</taxon>
        <taxon>Stephania</taxon>
    </lineage>
</organism>
<comment type="caution">
    <text evidence="2">The sequence shown here is derived from an EMBL/GenBank/DDBJ whole genome shotgun (WGS) entry which is preliminary data.</text>
</comment>